<dbReference type="InterPro" id="IPR052016">
    <property type="entry name" value="Bact_Sigma-Reg"/>
</dbReference>
<reference evidence="3 4" key="1">
    <citation type="submission" date="2016-11" db="EMBL/GenBank/DDBJ databases">
        <authorList>
            <person name="Jaros S."/>
            <person name="Januszkiewicz K."/>
            <person name="Wedrychowicz H."/>
        </authorList>
    </citation>
    <scope>NUCLEOTIDE SEQUENCE [LARGE SCALE GENOMIC DNA]</scope>
    <source>
        <strain evidence="3 4">DSM 46144</strain>
    </source>
</reference>
<protein>
    <submittedName>
        <fullName evidence="3">Serine phosphatase RsbU, regulator of sigma subunit</fullName>
    </submittedName>
</protein>
<dbReference type="SUPFAM" id="SSF81606">
    <property type="entry name" value="PP2C-like"/>
    <property type="match status" value="1"/>
</dbReference>
<accession>A0A1M7PR35</accession>
<gene>
    <name evidence="3" type="ORF">SAMN05443668_103605</name>
</gene>
<dbReference type="Proteomes" id="UP000184440">
    <property type="component" value="Unassembled WGS sequence"/>
</dbReference>
<evidence type="ECO:0000313" key="3">
    <source>
        <dbReference type="EMBL" id="SHN19871.1"/>
    </source>
</evidence>
<sequence length="403" mass="43810">MAGERPGPGEDMFDALLHASHQCHPEDLPTLVGAHAGPVGLRDPVIYLVDLEQDQLVWLAPRKPSGPPPEVRLSVDTSVAGSAFTDLEVRITPAPGGHWLWVTLLDGTERLGVLRLSIEEPDETTVRRARRLASLVALMLISKRAHSDAYRRLARVRDMSASAEIQWSLLPPGTFATEAVVVAGMVEPAYEVGGDLFDYSMNGAVLHAAVFDAAGHDLSSAVLASLTVGGYRNARRRNLGLAETAAEIDATIHAQFGTGKLVTGVLAQLETQTGELQWTLAGHPPPILVRDHSLHQVLECPTGLPLGIGLERDRPVCHAQLQPGDRILLYTDGLTEARDADGAFFGLDRLVDFLVTHDKRGHTAPETLRQLVRALLDHHGDRLRDDAGLLLVEWRHDPRLSQP</sequence>
<keyword evidence="4" id="KW-1185">Reference proteome</keyword>
<keyword evidence="1" id="KW-0378">Hydrolase</keyword>
<dbReference type="GO" id="GO:0016791">
    <property type="term" value="F:phosphatase activity"/>
    <property type="evidence" value="ECO:0007669"/>
    <property type="project" value="TreeGrafter"/>
</dbReference>
<evidence type="ECO:0000259" key="2">
    <source>
        <dbReference type="SMART" id="SM00331"/>
    </source>
</evidence>
<dbReference type="STRING" id="134849.SAMN05443668_103605"/>
<organism evidence="3 4">
    <name type="scientific">Cryptosporangium aurantiacum</name>
    <dbReference type="NCBI Taxonomy" id="134849"/>
    <lineage>
        <taxon>Bacteria</taxon>
        <taxon>Bacillati</taxon>
        <taxon>Actinomycetota</taxon>
        <taxon>Actinomycetes</taxon>
        <taxon>Cryptosporangiales</taxon>
        <taxon>Cryptosporangiaceae</taxon>
        <taxon>Cryptosporangium</taxon>
    </lineage>
</organism>
<proteinExistence type="predicted"/>
<feature type="domain" description="PPM-type phosphatase" evidence="2">
    <location>
        <begin position="177"/>
        <end position="394"/>
    </location>
</feature>
<evidence type="ECO:0000256" key="1">
    <source>
        <dbReference type="ARBA" id="ARBA00022801"/>
    </source>
</evidence>
<dbReference type="Pfam" id="PF07228">
    <property type="entry name" value="SpoIIE"/>
    <property type="match status" value="1"/>
</dbReference>
<dbReference type="PANTHER" id="PTHR43156">
    <property type="entry name" value="STAGE II SPORULATION PROTEIN E-RELATED"/>
    <property type="match status" value="1"/>
</dbReference>
<dbReference type="Gene3D" id="3.60.40.10">
    <property type="entry name" value="PPM-type phosphatase domain"/>
    <property type="match status" value="1"/>
</dbReference>
<dbReference type="SMART" id="SM00331">
    <property type="entry name" value="PP2C_SIG"/>
    <property type="match status" value="1"/>
</dbReference>
<dbReference type="OrthoDB" id="4935951at2"/>
<dbReference type="EMBL" id="FRCS01000003">
    <property type="protein sequence ID" value="SHN19871.1"/>
    <property type="molecule type" value="Genomic_DNA"/>
</dbReference>
<dbReference type="AlphaFoldDB" id="A0A1M7PR35"/>
<dbReference type="RefSeq" id="WP_073257244.1">
    <property type="nucleotide sequence ID" value="NZ_FRCS01000003.1"/>
</dbReference>
<name>A0A1M7PR35_9ACTN</name>
<dbReference type="PANTHER" id="PTHR43156:SF2">
    <property type="entry name" value="STAGE II SPORULATION PROTEIN E"/>
    <property type="match status" value="1"/>
</dbReference>
<evidence type="ECO:0000313" key="4">
    <source>
        <dbReference type="Proteomes" id="UP000184440"/>
    </source>
</evidence>
<dbReference type="InterPro" id="IPR036457">
    <property type="entry name" value="PPM-type-like_dom_sf"/>
</dbReference>
<dbReference type="InterPro" id="IPR001932">
    <property type="entry name" value="PPM-type_phosphatase-like_dom"/>
</dbReference>